<reference evidence="1" key="1">
    <citation type="submission" date="2022-06" db="EMBL/GenBank/DDBJ databases">
        <title>Phylogenomic reconstructions and comparative analyses of Kickxellomycotina fungi.</title>
        <authorList>
            <person name="Reynolds N.K."/>
            <person name="Stajich J.E."/>
            <person name="Barry K."/>
            <person name="Grigoriev I.V."/>
            <person name="Crous P."/>
            <person name="Smith M.E."/>
        </authorList>
    </citation>
    <scope>NUCLEOTIDE SEQUENCE</scope>
    <source>
        <strain evidence="1">RSA 2271</strain>
    </source>
</reference>
<dbReference type="Proteomes" id="UP001145114">
    <property type="component" value="Unassembled WGS sequence"/>
</dbReference>
<evidence type="ECO:0000313" key="2">
    <source>
        <dbReference type="Proteomes" id="UP001145114"/>
    </source>
</evidence>
<evidence type="ECO:0000313" key="1">
    <source>
        <dbReference type="EMBL" id="KAJ1680087.1"/>
    </source>
</evidence>
<protein>
    <submittedName>
        <fullName evidence="1">Uncharacterized protein</fullName>
    </submittedName>
</protein>
<name>A0ACC1HUY5_9FUNG</name>
<accession>A0ACC1HUY5</accession>
<proteinExistence type="predicted"/>
<organism evidence="1 2">
    <name type="scientific">Spiromyces aspiralis</name>
    <dbReference type="NCBI Taxonomy" id="68401"/>
    <lineage>
        <taxon>Eukaryota</taxon>
        <taxon>Fungi</taxon>
        <taxon>Fungi incertae sedis</taxon>
        <taxon>Zoopagomycota</taxon>
        <taxon>Kickxellomycotina</taxon>
        <taxon>Kickxellomycetes</taxon>
        <taxon>Kickxellales</taxon>
        <taxon>Kickxellaceae</taxon>
        <taxon>Spiromyces</taxon>
    </lineage>
</organism>
<dbReference type="EMBL" id="JAMZIH010000051">
    <property type="protein sequence ID" value="KAJ1680087.1"/>
    <property type="molecule type" value="Genomic_DNA"/>
</dbReference>
<gene>
    <name evidence="1" type="ORF">EV182_000709</name>
</gene>
<feature type="non-terminal residue" evidence="1">
    <location>
        <position position="335"/>
    </location>
</feature>
<keyword evidence="2" id="KW-1185">Reference proteome</keyword>
<comment type="caution">
    <text evidence="1">The sequence shown here is derived from an EMBL/GenBank/DDBJ whole genome shotgun (WGS) entry which is preliminary data.</text>
</comment>
<sequence>MPQLLMLLLLSLGMLVGSLIAGFVPLFFSFSSRGFSLVSLLGAGLLTGTVLTVIVPEGIESIYDAAKRTGNGDNEGTAGGSADINAHIEVGLALVLGFIIMLLIDRCIGSHNHAHHHHHSGDGGNGDLGKDSVTNALGSRPLGNMGYQPPAEGRESIELTDNPKDNKRKFRRSTASSSHASSSLSPAFGRGDVSSGRSSPAHIPGRDEAFGFTNEDPLTGSTFSIGAPAGRSQTQEHVVDQDALEQGDDEDKQQQQHYGGRTSPGGAVAATGGLCGIPSTIIGIMVHAAADGIAMGAAAASFESAVETILFIALTLHKAPEAFGLATTLLQEGFP</sequence>